<proteinExistence type="predicted"/>
<accession>A0ABQ2MND6</accession>
<evidence type="ECO:0000313" key="3">
    <source>
        <dbReference type="Proteomes" id="UP000656881"/>
    </source>
</evidence>
<dbReference type="RefSeq" id="WP_189176599.1">
    <property type="nucleotide sequence ID" value="NZ_BMNG01000015.1"/>
</dbReference>
<feature type="region of interest" description="Disordered" evidence="1">
    <location>
        <begin position="1"/>
        <end position="24"/>
    </location>
</feature>
<sequence length="162" mass="16434">MSGQEFSSGRPGREPRLRSGFPAEDGIPAEAAAARAAAGLKGAPCLLMALLCLILALGPAANVFPGDMGQQGEHTAVTEPFGPPVDALEGRSEAGSTSGCNGGGERETPREAVIPVPEQPGAPAQRAASPRHDPSRGLALLAGTSSPDATAVDLYQTRVIRT</sequence>
<gene>
    <name evidence="2" type="ORF">GCM10012286_64360</name>
</gene>
<evidence type="ECO:0000256" key="1">
    <source>
        <dbReference type="SAM" id="MobiDB-lite"/>
    </source>
</evidence>
<name>A0ABQ2MND6_9ACTN</name>
<reference evidence="3" key="1">
    <citation type="journal article" date="2019" name="Int. J. Syst. Evol. Microbiol.">
        <title>The Global Catalogue of Microorganisms (GCM) 10K type strain sequencing project: providing services to taxonomists for standard genome sequencing and annotation.</title>
        <authorList>
            <consortium name="The Broad Institute Genomics Platform"/>
            <consortium name="The Broad Institute Genome Sequencing Center for Infectious Disease"/>
            <person name="Wu L."/>
            <person name="Ma J."/>
        </authorList>
    </citation>
    <scope>NUCLEOTIDE SEQUENCE [LARGE SCALE GENOMIC DNA]</scope>
    <source>
        <strain evidence="3">CGMCC 4.7349</strain>
    </source>
</reference>
<feature type="region of interest" description="Disordered" evidence="1">
    <location>
        <begin position="69"/>
        <end position="147"/>
    </location>
</feature>
<dbReference type="Proteomes" id="UP000656881">
    <property type="component" value="Unassembled WGS sequence"/>
</dbReference>
<keyword evidence="3" id="KW-1185">Reference proteome</keyword>
<organism evidence="2 3">
    <name type="scientific">Streptomyces lasiicapitis</name>
    <dbReference type="NCBI Taxonomy" id="1923961"/>
    <lineage>
        <taxon>Bacteria</taxon>
        <taxon>Bacillati</taxon>
        <taxon>Actinomycetota</taxon>
        <taxon>Actinomycetes</taxon>
        <taxon>Kitasatosporales</taxon>
        <taxon>Streptomycetaceae</taxon>
        <taxon>Streptomyces</taxon>
    </lineage>
</organism>
<comment type="caution">
    <text evidence="2">The sequence shown here is derived from an EMBL/GenBank/DDBJ whole genome shotgun (WGS) entry which is preliminary data.</text>
</comment>
<evidence type="ECO:0000313" key="2">
    <source>
        <dbReference type="EMBL" id="GGO54474.1"/>
    </source>
</evidence>
<dbReference type="EMBL" id="BMNG01000015">
    <property type="protein sequence ID" value="GGO54474.1"/>
    <property type="molecule type" value="Genomic_DNA"/>
</dbReference>
<protein>
    <submittedName>
        <fullName evidence="2">Uncharacterized protein</fullName>
    </submittedName>
</protein>